<keyword evidence="7" id="KW-1185">Reference proteome</keyword>
<dbReference type="AlphaFoldDB" id="A0A0R3LLW3"/>
<protein>
    <submittedName>
        <fullName evidence="6">MFS transporter</fullName>
    </submittedName>
</protein>
<dbReference type="InterPro" id="IPR050327">
    <property type="entry name" value="Proton-linked_MCT"/>
</dbReference>
<feature type="transmembrane region" description="Helical" evidence="4">
    <location>
        <begin position="19"/>
        <end position="39"/>
    </location>
</feature>
<dbReference type="Proteomes" id="UP000050863">
    <property type="component" value="Unassembled WGS sequence"/>
</dbReference>
<sequence length="416" mass="43946">MAATTGDTSPSSGTWRTPLVIIICGCAIALLSFGPRSSLGFFVQPMSREFAWGRDVFGLALALQNLLWGLGQPIAGAIADRFGILRVMIVGALLYAGGLLLMRYSTAPLSLDIGAGVLIGFGLSGCSFNLVLSAFSKLLPPERRGIALGAGTAAGSFGQFLFAPFGVAMIDNFGWQAALTVFALLMLLIIPLSLAIATPPSTTSSSNVSAADQQSFKTALAEAFGHRSYVLLVLGFFTCGFQLAFITVHLPAYLADQGVSSQTGGWVVAAIGLFNIIGSLSVGWLQNKYPKRYILSLIYLARALAIIAFISFPITTFSAIMFGAVSGLTWLSTVPPTSALVALMFGTRWFATLYGFAFVSHQVGGFLGVLLGGIVFEQFGSYTPIWWLSILFGVLSALINLPIVEQPVARPVAQPA</sequence>
<feature type="transmembrane region" description="Helical" evidence="4">
    <location>
        <begin position="328"/>
        <end position="346"/>
    </location>
</feature>
<dbReference type="SUPFAM" id="SSF103473">
    <property type="entry name" value="MFS general substrate transporter"/>
    <property type="match status" value="1"/>
</dbReference>
<feature type="transmembrane region" description="Helical" evidence="4">
    <location>
        <begin position="83"/>
        <end position="101"/>
    </location>
</feature>
<dbReference type="InterPro" id="IPR011701">
    <property type="entry name" value="MFS"/>
</dbReference>
<dbReference type="STRING" id="280332.CQ12_34225"/>
<reference evidence="6 7" key="1">
    <citation type="submission" date="2014-03" db="EMBL/GenBank/DDBJ databases">
        <title>Bradyrhizobium valentinum sp. nov., isolated from effective nodules of Lupinus mariae-josephae, a lupine endemic of basic-lime soils in Eastern Spain.</title>
        <authorList>
            <person name="Duran D."/>
            <person name="Rey L."/>
            <person name="Navarro A."/>
            <person name="Busquets A."/>
            <person name="Imperial J."/>
            <person name="Ruiz-Argueso T."/>
        </authorList>
    </citation>
    <scope>NUCLEOTIDE SEQUENCE [LARGE SCALE GENOMIC DNA]</scope>
    <source>
        <strain evidence="6 7">PAC68</strain>
    </source>
</reference>
<feature type="transmembrane region" description="Helical" evidence="4">
    <location>
        <begin position="385"/>
        <end position="404"/>
    </location>
</feature>
<dbReference type="Gene3D" id="1.20.1250.20">
    <property type="entry name" value="MFS general substrate transporter like domains"/>
    <property type="match status" value="2"/>
</dbReference>
<feature type="transmembrane region" description="Helical" evidence="4">
    <location>
        <begin position="229"/>
        <end position="254"/>
    </location>
</feature>
<dbReference type="InterPro" id="IPR036259">
    <property type="entry name" value="MFS_trans_sf"/>
</dbReference>
<dbReference type="GO" id="GO:0022857">
    <property type="term" value="F:transmembrane transporter activity"/>
    <property type="evidence" value="ECO:0007669"/>
    <property type="project" value="InterPro"/>
</dbReference>
<gene>
    <name evidence="6" type="ORF">CQ12_34225</name>
</gene>
<keyword evidence="2 4" id="KW-1133">Transmembrane helix</keyword>
<dbReference type="RefSeq" id="WP_057836765.1">
    <property type="nucleotide sequence ID" value="NZ_LLXZ01000114.1"/>
</dbReference>
<comment type="caution">
    <text evidence="6">The sequence shown here is derived from an EMBL/GenBank/DDBJ whole genome shotgun (WGS) entry which is preliminary data.</text>
</comment>
<evidence type="ECO:0000256" key="1">
    <source>
        <dbReference type="ARBA" id="ARBA00022692"/>
    </source>
</evidence>
<name>A0A0R3LLW3_9BRAD</name>
<dbReference type="PROSITE" id="PS50850">
    <property type="entry name" value="MFS"/>
    <property type="match status" value="1"/>
</dbReference>
<evidence type="ECO:0000259" key="5">
    <source>
        <dbReference type="PROSITE" id="PS50850"/>
    </source>
</evidence>
<feature type="transmembrane region" description="Helical" evidence="4">
    <location>
        <begin position="266"/>
        <end position="285"/>
    </location>
</feature>
<feature type="transmembrane region" description="Helical" evidence="4">
    <location>
        <begin position="173"/>
        <end position="197"/>
    </location>
</feature>
<evidence type="ECO:0000256" key="4">
    <source>
        <dbReference type="SAM" id="Phobius"/>
    </source>
</evidence>
<accession>A0A0R3LLW3</accession>
<dbReference type="PANTHER" id="PTHR11360:SF284">
    <property type="entry name" value="EG:103B4.3 PROTEIN-RELATED"/>
    <property type="match status" value="1"/>
</dbReference>
<keyword evidence="1 4" id="KW-0812">Transmembrane</keyword>
<feature type="transmembrane region" description="Helical" evidence="4">
    <location>
        <begin position="353"/>
        <end position="379"/>
    </location>
</feature>
<evidence type="ECO:0000313" key="7">
    <source>
        <dbReference type="Proteomes" id="UP000050863"/>
    </source>
</evidence>
<evidence type="ECO:0000256" key="3">
    <source>
        <dbReference type="ARBA" id="ARBA00023136"/>
    </source>
</evidence>
<evidence type="ECO:0000313" key="6">
    <source>
        <dbReference type="EMBL" id="KRR06403.1"/>
    </source>
</evidence>
<dbReference type="Pfam" id="PF07690">
    <property type="entry name" value="MFS_1"/>
    <property type="match status" value="1"/>
</dbReference>
<dbReference type="CDD" id="cd17355">
    <property type="entry name" value="MFS_YcxA_like"/>
    <property type="match status" value="1"/>
</dbReference>
<feature type="transmembrane region" description="Helical" evidence="4">
    <location>
        <begin position="147"/>
        <end position="167"/>
    </location>
</feature>
<evidence type="ECO:0000256" key="2">
    <source>
        <dbReference type="ARBA" id="ARBA00022989"/>
    </source>
</evidence>
<dbReference type="OrthoDB" id="146345at2"/>
<dbReference type="PANTHER" id="PTHR11360">
    <property type="entry name" value="MONOCARBOXYLATE TRANSPORTER"/>
    <property type="match status" value="1"/>
</dbReference>
<feature type="transmembrane region" description="Helical" evidence="4">
    <location>
        <begin position="297"/>
        <end position="322"/>
    </location>
</feature>
<feature type="transmembrane region" description="Helical" evidence="4">
    <location>
        <begin position="51"/>
        <end position="71"/>
    </location>
</feature>
<proteinExistence type="predicted"/>
<feature type="domain" description="Major facilitator superfamily (MFS) profile" evidence="5">
    <location>
        <begin position="18"/>
        <end position="408"/>
    </location>
</feature>
<feature type="transmembrane region" description="Helical" evidence="4">
    <location>
        <begin position="113"/>
        <end position="135"/>
    </location>
</feature>
<dbReference type="EMBL" id="LLXZ01000114">
    <property type="protein sequence ID" value="KRR06403.1"/>
    <property type="molecule type" value="Genomic_DNA"/>
</dbReference>
<keyword evidence="3 4" id="KW-0472">Membrane</keyword>
<dbReference type="InterPro" id="IPR020846">
    <property type="entry name" value="MFS_dom"/>
</dbReference>
<organism evidence="6 7">
    <name type="scientific">Bradyrhizobium jicamae</name>
    <dbReference type="NCBI Taxonomy" id="280332"/>
    <lineage>
        <taxon>Bacteria</taxon>
        <taxon>Pseudomonadati</taxon>
        <taxon>Pseudomonadota</taxon>
        <taxon>Alphaproteobacteria</taxon>
        <taxon>Hyphomicrobiales</taxon>
        <taxon>Nitrobacteraceae</taxon>
        <taxon>Bradyrhizobium</taxon>
    </lineage>
</organism>